<organism evidence="2 3">
    <name type="scientific">Goodea atripinnis</name>
    <dbReference type="NCBI Taxonomy" id="208336"/>
    <lineage>
        <taxon>Eukaryota</taxon>
        <taxon>Metazoa</taxon>
        <taxon>Chordata</taxon>
        <taxon>Craniata</taxon>
        <taxon>Vertebrata</taxon>
        <taxon>Euteleostomi</taxon>
        <taxon>Actinopterygii</taxon>
        <taxon>Neopterygii</taxon>
        <taxon>Teleostei</taxon>
        <taxon>Neoteleostei</taxon>
        <taxon>Acanthomorphata</taxon>
        <taxon>Ovalentaria</taxon>
        <taxon>Atherinomorphae</taxon>
        <taxon>Cyprinodontiformes</taxon>
        <taxon>Goodeidae</taxon>
        <taxon>Goodea</taxon>
    </lineage>
</organism>
<feature type="region of interest" description="Disordered" evidence="1">
    <location>
        <begin position="90"/>
        <end position="128"/>
    </location>
</feature>
<comment type="caution">
    <text evidence="2">The sequence shown here is derived from an EMBL/GenBank/DDBJ whole genome shotgun (WGS) entry which is preliminary data.</text>
</comment>
<sequence>MSDPDPNKAYYSSHGNRIRMLVLCETFVQATTTEEGIDGLLIQVIVSSGFKGEQFRLVLSLSFFQEEMELKVKHWRVDRQVSCGGGIMEESGQLIQGGRQPIWDSEKINRGNLEKSSPINSDGREAAD</sequence>
<accession>A0ABV0PDX3</accession>
<name>A0ABV0PDX3_9TELE</name>
<dbReference type="Proteomes" id="UP001476798">
    <property type="component" value="Unassembled WGS sequence"/>
</dbReference>
<dbReference type="EMBL" id="JAHRIO010070845">
    <property type="protein sequence ID" value="MEQ2181597.1"/>
    <property type="molecule type" value="Genomic_DNA"/>
</dbReference>
<feature type="compositionally biased region" description="Basic and acidic residues" evidence="1">
    <location>
        <begin position="104"/>
        <end position="113"/>
    </location>
</feature>
<keyword evidence="3" id="KW-1185">Reference proteome</keyword>
<evidence type="ECO:0000313" key="3">
    <source>
        <dbReference type="Proteomes" id="UP001476798"/>
    </source>
</evidence>
<evidence type="ECO:0000256" key="1">
    <source>
        <dbReference type="SAM" id="MobiDB-lite"/>
    </source>
</evidence>
<reference evidence="2 3" key="1">
    <citation type="submission" date="2021-06" db="EMBL/GenBank/DDBJ databases">
        <authorList>
            <person name="Palmer J.M."/>
        </authorList>
    </citation>
    <scope>NUCLEOTIDE SEQUENCE [LARGE SCALE GENOMIC DNA]</scope>
    <source>
        <strain evidence="2 3">GA_2019</strain>
        <tissue evidence="2">Muscle</tissue>
    </source>
</reference>
<proteinExistence type="predicted"/>
<evidence type="ECO:0000313" key="2">
    <source>
        <dbReference type="EMBL" id="MEQ2181597.1"/>
    </source>
</evidence>
<gene>
    <name evidence="2" type="ORF">GOODEAATRI_013226</name>
</gene>
<protein>
    <submittedName>
        <fullName evidence="2">Uncharacterized protein</fullName>
    </submittedName>
</protein>